<reference evidence="2 3" key="1">
    <citation type="submission" date="2019-06" db="EMBL/GenBank/DDBJ databases">
        <title>New taxonomy in bacterial strain CC-CFT640, isolated from vineyard.</title>
        <authorList>
            <person name="Lin S.-Y."/>
            <person name="Tsai C.-F."/>
            <person name="Young C.-C."/>
        </authorList>
    </citation>
    <scope>NUCLEOTIDE SEQUENCE [LARGE SCALE GENOMIC DNA]</scope>
    <source>
        <strain evidence="2 3">CC-CFT640</strain>
    </source>
</reference>
<dbReference type="InterPro" id="IPR036291">
    <property type="entry name" value="NAD(P)-bd_dom_sf"/>
</dbReference>
<dbReference type="InterPro" id="IPR001509">
    <property type="entry name" value="Epimerase_deHydtase"/>
</dbReference>
<dbReference type="PANTHER" id="PTHR48079:SF6">
    <property type="entry name" value="NAD(P)-BINDING DOMAIN-CONTAINING PROTEIN-RELATED"/>
    <property type="match status" value="1"/>
</dbReference>
<dbReference type="Proteomes" id="UP000321638">
    <property type="component" value="Unassembled WGS sequence"/>
</dbReference>
<comment type="caution">
    <text evidence="2">The sequence shown here is derived from an EMBL/GenBank/DDBJ whole genome shotgun (WGS) entry which is preliminary data.</text>
</comment>
<dbReference type="GO" id="GO:0005737">
    <property type="term" value="C:cytoplasm"/>
    <property type="evidence" value="ECO:0007669"/>
    <property type="project" value="TreeGrafter"/>
</dbReference>
<protein>
    <submittedName>
        <fullName evidence="2">NAD-dependent epimerase/dehydratase family protein</fullName>
    </submittedName>
</protein>
<organism evidence="2 3">
    <name type="scientific">Vineibacter terrae</name>
    <dbReference type="NCBI Taxonomy" id="2586908"/>
    <lineage>
        <taxon>Bacteria</taxon>
        <taxon>Pseudomonadati</taxon>
        <taxon>Pseudomonadota</taxon>
        <taxon>Alphaproteobacteria</taxon>
        <taxon>Hyphomicrobiales</taxon>
        <taxon>Vineibacter</taxon>
    </lineage>
</organism>
<accession>A0A5C8PKF9</accession>
<dbReference type="SMART" id="SM00822">
    <property type="entry name" value="PKS_KR"/>
    <property type="match status" value="1"/>
</dbReference>
<dbReference type="GO" id="GO:0004029">
    <property type="term" value="F:aldehyde dehydrogenase (NAD+) activity"/>
    <property type="evidence" value="ECO:0007669"/>
    <property type="project" value="TreeGrafter"/>
</dbReference>
<gene>
    <name evidence="2" type="ORF">FHP25_18310</name>
</gene>
<dbReference type="Pfam" id="PF01370">
    <property type="entry name" value="Epimerase"/>
    <property type="match status" value="1"/>
</dbReference>
<dbReference type="SUPFAM" id="SSF51735">
    <property type="entry name" value="NAD(P)-binding Rossmann-fold domains"/>
    <property type="match status" value="1"/>
</dbReference>
<dbReference type="InterPro" id="IPR057326">
    <property type="entry name" value="KR_dom"/>
</dbReference>
<dbReference type="Gene3D" id="3.40.50.720">
    <property type="entry name" value="NAD(P)-binding Rossmann-like Domain"/>
    <property type="match status" value="1"/>
</dbReference>
<feature type="domain" description="Ketoreductase" evidence="1">
    <location>
        <begin position="3"/>
        <end position="157"/>
    </location>
</feature>
<name>A0A5C8PKF9_9HYPH</name>
<dbReference type="EMBL" id="VDUZ01000020">
    <property type="protein sequence ID" value="TXL74155.1"/>
    <property type="molecule type" value="Genomic_DNA"/>
</dbReference>
<dbReference type="InterPro" id="IPR051783">
    <property type="entry name" value="NAD(P)-dependent_oxidoreduct"/>
</dbReference>
<dbReference type="AlphaFoldDB" id="A0A5C8PKF9"/>
<evidence type="ECO:0000259" key="1">
    <source>
        <dbReference type="SMART" id="SM00822"/>
    </source>
</evidence>
<dbReference type="RefSeq" id="WP_147848402.1">
    <property type="nucleotide sequence ID" value="NZ_VDUZ01000020.1"/>
</dbReference>
<proteinExistence type="predicted"/>
<sequence>MSALVAVTGATGFIGQHLIAMLAANGVRQRLLVRRLPALPATSSPEAIELVVGDLGDKAALRRLVDGADVVIHLAGAIKAVHRADFFRFNAQAVHDLLAAAAAVGGTARVILVSSLAARAPGLSDYAASKRAGEDCLVAAAPAPGWLAVRAPAVYGPGDRETLAFFRCVKRGLAPVPGAGRGRLSLIHVGDLCRVLLAAVSRPTQSGVYEIDDGTAAGYSLADMAGAAAGVLGSRPRTIGVPRALMTGVAGVQQMVARLTGRPAILSLGKVREIFHDDWVVTDRRLMQALGIVPNFDLRLGFEDTILWYLRHRWL</sequence>
<keyword evidence="3" id="KW-1185">Reference proteome</keyword>
<evidence type="ECO:0000313" key="2">
    <source>
        <dbReference type="EMBL" id="TXL74155.1"/>
    </source>
</evidence>
<evidence type="ECO:0000313" key="3">
    <source>
        <dbReference type="Proteomes" id="UP000321638"/>
    </source>
</evidence>
<dbReference type="PANTHER" id="PTHR48079">
    <property type="entry name" value="PROTEIN YEEZ"/>
    <property type="match status" value="1"/>
</dbReference>
<dbReference type="OrthoDB" id="9814124at2"/>